<name>A0A8E2B2M8_9APHY</name>
<evidence type="ECO:0000313" key="1">
    <source>
        <dbReference type="EMBL" id="OCH92909.1"/>
    </source>
</evidence>
<dbReference type="AlphaFoldDB" id="A0A8E2B2M8"/>
<dbReference type="Proteomes" id="UP000250043">
    <property type="component" value="Unassembled WGS sequence"/>
</dbReference>
<accession>A0A8E2B2M8</accession>
<protein>
    <submittedName>
        <fullName evidence="1">Uncharacterized protein</fullName>
    </submittedName>
</protein>
<keyword evidence="2" id="KW-1185">Reference proteome</keyword>
<organism evidence="1 2">
    <name type="scientific">Obba rivulosa</name>
    <dbReference type="NCBI Taxonomy" id="1052685"/>
    <lineage>
        <taxon>Eukaryota</taxon>
        <taxon>Fungi</taxon>
        <taxon>Dikarya</taxon>
        <taxon>Basidiomycota</taxon>
        <taxon>Agaricomycotina</taxon>
        <taxon>Agaricomycetes</taxon>
        <taxon>Polyporales</taxon>
        <taxon>Gelatoporiaceae</taxon>
        <taxon>Obba</taxon>
    </lineage>
</organism>
<evidence type="ECO:0000313" key="2">
    <source>
        <dbReference type="Proteomes" id="UP000250043"/>
    </source>
</evidence>
<proteinExistence type="predicted"/>
<gene>
    <name evidence="1" type="ORF">OBBRIDRAFT_392815</name>
</gene>
<dbReference type="EMBL" id="KV722362">
    <property type="protein sequence ID" value="OCH92909.1"/>
    <property type="molecule type" value="Genomic_DNA"/>
</dbReference>
<reference evidence="1 2" key="1">
    <citation type="submission" date="2016-07" db="EMBL/GenBank/DDBJ databases">
        <title>Draft genome of the white-rot fungus Obba rivulosa 3A-2.</title>
        <authorList>
            <consortium name="DOE Joint Genome Institute"/>
            <person name="Miettinen O."/>
            <person name="Riley R."/>
            <person name="Acob R."/>
            <person name="Barry K."/>
            <person name="Cullen D."/>
            <person name="De Vries R."/>
            <person name="Hainaut M."/>
            <person name="Hatakka A."/>
            <person name="Henrissat B."/>
            <person name="Hilden K."/>
            <person name="Kuo R."/>
            <person name="Labutti K."/>
            <person name="Lipzen A."/>
            <person name="Makela M.R."/>
            <person name="Sandor L."/>
            <person name="Spatafora J.W."/>
            <person name="Grigoriev I.V."/>
            <person name="Hibbett D.S."/>
        </authorList>
    </citation>
    <scope>NUCLEOTIDE SEQUENCE [LARGE SCALE GENOMIC DNA]</scope>
    <source>
        <strain evidence="1 2">3A-2</strain>
    </source>
</reference>
<sequence length="61" mass="7046">MQTRTLRNQTTSSYLFASVGPCLRRRHGRPAKQSNAIHRFAWEPTRPLLSLRIPGYISRPP</sequence>